<keyword evidence="1" id="KW-1133">Transmembrane helix</keyword>
<dbReference type="EMBL" id="MU251250">
    <property type="protein sequence ID" value="KAG9255618.1"/>
    <property type="molecule type" value="Genomic_DNA"/>
</dbReference>
<dbReference type="Proteomes" id="UP000887229">
    <property type="component" value="Unassembled WGS sequence"/>
</dbReference>
<gene>
    <name evidence="3" type="ORF">F5Z01DRAFT_550105</name>
</gene>
<dbReference type="GeneID" id="70291512"/>
<keyword evidence="3" id="KW-0012">Acyltransferase</keyword>
<accession>A0A9P7ZQ46</accession>
<comment type="caution">
    <text evidence="3">The sequence shown here is derived from an EMBL/GenBank/DDBJ whole genome shotgun (WGS) entry which is preliminary data.</text>
</comment>
<feature type="transmembrane region" description="Helical" evidence="1">
    <location>
        <begin position="18"/>
        <end position="38"/>
    </location>
</feature>
<dbReference type="RefSeq" id="XP_046119542.1">
    <property type="nucleotide sequence ID" value="XM_046260609.1"/>
</dbReference>
<keyword evidence="1" id="KW-0812">Transmembrane</keyword>
<feature type="transmembrane region" description="Helical" evidence="1">
    <location>
        <begin position="255"/>
        <end position="273"/>
    </location>
</feature>
<proteinExistence type="predicted"/>
<keyword evidence="4" id="KW-1185">Reference proteome</keyword>
<keyword evidence="1" id="KW-0472">Membrane</keyword>
<dbReference type="Pfam" id="PF01757">
    <property type="entry name" value="Acyl_transf_3"/>
    <property type="match status" value="1"/>
</dbReference>
<feature type="transmembrane region" description="Helical" evidence="1">
    <location>
        <begin position="58"/>
        <end position="77"/>
    </location>
</feature>
<organism evidence="3 4">
    <name type="scientific">Emericellopsis atlantica</name>
    <dbReference type="NCBI Taxonomy" id="2614577"/>
    <lineage>
        <taxon>Eukaryota</taxon>
        <taxon>Fungi</taxon>
        <taxon>Dikarya</taxon>
        <taxon>Ascomycota</taxon>
        <taxon>Pezizomycotina</taxon>
        <taxon>Sordariomycetes</taxon>
        <taxon>Hypocreomycetidae</taxon>
        <taxon>Hypocreales</taxon>
        <taxon>Bionectriaceae</taxon>
        <taxon>Emericellopsis</taxon>
    </lineage>
</organism>
<evidence type="ECO:0000256" key="1">
    <source>
        <dbReference type="SAM" id="Phobius"/>
    </source>
</evidence>
<dbReference type="InterPro" id="IPR050879">
    <property type="entry name" value="Acyltransferase_3"/>
</dbReference>
<reference evidence="3" key="1">
    <citation type="journal article" date="2021" name="IMA Fungus">
        <title>Genomic characterization of three marine fungi, including Emericellopsis atlantica sp. nov. with signatures of a generalist lifestyle and marine biomass degradation.</title>
        <authorList>
            <person name="Hagestad O.C."/>
            <person name="Hou L."/>
            <person name="Andersen J.H."/>
            <person name="Hansen E.H."/>
            <person name="Altermark B."/>
            <person name="Li C."/>
            <person name="Kuhnert E."/>
            <person name="Cox R.J."/>
            <person name="Crous P.W."/>
            <person name="Spatafora J.W."/>
            <person name="Lail K."/>
            <person name="Amirebrahimi M."/>
            <person name="Lipzen A."/>
            <person name="Pangilinan J."/>
            <person name="Andreopoulos W."/>
            <person name="Hayes R.D."/>
            <person name="Ng V."/>
            <person name="Grigoriev I.V."/>
            <person name="Jackson S.A."/>
            <person name="Sutton T.D.S."/>
            <person name="Dobson A.D.W."/>
            <person name="Rama T."/>
        </authorList>
    </citation>
    <scope>NUCLEOTIDE SEQUENCE</scope>
    <source>
        <strain evidence="3">TS7</strain>
    </source>
</reference>
<evidence type="ECO:0000313" key="3">
    <source>
        <dbReference type="EMBL" id="KAG9255618.1"/>
    </source>
</evidence>
<feature type="transmembrane region" description="Helical" evidence="1">
    <location>
        <begin position="107"/>
        <end position="130"/>
    </location>
</feature>
<feature type="domain" description="Acyltransferase 3" evidence="2">
    <location>
        <begin position="10"/>
        <end position="359"/>
    </location>
</feature>
<name>A0A9P7ZQ46_9HYPO</name>
<dbReference type="PANTHER" id="PTHR23028:SF128">
    <property type="entry name" value="ACYLTRANSFERASE 3 DOMAIN-CONTAINING PROTEIN"/>
    <property type="match status" value="1"/>
</dbReference>
<dbReference type="AlphaFoldDB" id="A0A9P7ZQ46"/>
<feature type="transmembrane region" description="Helical" evidence="1">
    <location>
        <begin position="379"/>
        <end position="397"/>
    </location>
</feature>
<protein>
    <submittedName>
        <fullName evidence="3">Acyltransferase 3</fullName>
    </submittedName>
</protein>
<dbReference type="GO" id="GO:0016747">
    <property type="term" value="F:acyltransferase activity, transferring groups other than amino-acyl groups"/>
    <property type="evidence" value="ECO:0007669"/>
    <property type="project" value="InterPro"/>
</dbReference>
<feature type="transmembrane region" description="Helical" evidence="1">
    <location>
        <begin position="301"/>
        <end position="319"/>
    </location>
</feature>
<evidence type="ECO:0000313" key="4">
    <source>
        <dbReference type="Proteomes" id="UP000887229"/>
    </source>
</evidence>
<feature type="transmembrane region" description="Helical" evidence="1">
    <location>
        <begin position="175"/>
        <end position="198"/>
    </location>
</feature>
<dbReference type="OrthoDB" id="5405781at2759"/>
<feature type="transmembrane region" description="Helical" evidence="1">
    <location>
        <begin position="340"/>
        <end position="359"/>
    </location>
</feature>
<dbReference type="InterPro" id="IPR002656">
    <property type="entry name" value="Acyl_transf_3_dom"/>
</dbReference>
<evidence type="ECO:0000259" key="2">
    <source>
        <dbReference type="Pfam" id="PF01757"/>
    </source>
</evidence>
<keyword evidence="3" id="KW-0808">Transferase</keyword>
<dbReference type="PANTHER" id="PTHR23028">
    <property type="entry name" value="ACETYLTRANSFERASE"/>
    <property type="match status" value="1"/>
</dbReference>
<sequence length="438" mass="48778">MAIGDEGNVKWVDGLRGVASALVVIKHISAGWFTYLLWPASDAKAAPVLLQLPYFRVLIQGRIGVAIFCLVTGYVCALKPVKNFNSGTQTVAFTSMSRSAIRRVPRLVLPVAIIILISCIATQMGAFLIANHCDGYGLPETSPRQRDNIFLALGAAFKDLLNVWTHGQSEYGAELWTMMPILKGAFWVYIFLIATAYVQQKWRMAIALALTLFRWACNDPFFGMQFFFGAFMADLQNLDPGSFSKLQAMSSNSSMRGALSIFFLVVGLFVASLPDKHSEWQPWSDSLHKFLESILPASPDFPRFASGIGLDIIVVGLHLSPMARGILANRFFLFLGRMSFAVYLLHNQILRSVLCWMIYGIAVPAEGEPHLVFDSPFRLFMVLPLYFALTYGSAYLWTTHVDAFCARVSERMVGVIKENQNEKAPPLLPQSQQGQHRS</sequence>